<evidence type="ECO:0000313" key="2">
    <source>
        <dbReference type="EMBL" id="RXK38936.1"/>
    </source>
</evidence>
<evidence type="ECO:0000313" key="3">
    <source>
        <dbReference type="Proteomes" id="UP000289152"/>
    </source>
</evidence>
<sequence>MSSSYWNGVLRPGDEGGIPNVSSDPHGEGTRCQIRSRSPSLEPTEVSLPGQPPTSKSQAQESPSSEEEDQLDGDSDEDVEKSAGSVKLPVPSWHFSSSAQANSGFSIENDKFNKASIRMLPDGSVSPPTSDTKYDVQTTESSGPDGHPKVSKRGSKPRHVDIASETDKDHGKEERIFYKGKCMLLLSGRTYQLFTVLFILWRD</sequence>
<organism evidence="2 3">
    <name type="scientific">Tremella mesenterica</name>
    <name type="common">Jelly fungus</name>
    <dbReference type="NCBI Taxonomy" id="5217"/>
    <lineage>
        <taxon>Eukaryota</taxon>
        <taxon>Fungi</taxon>
        <taxon>Dikarya</taxon>
        <taxon>Basidiomycota</taxon>
        <taxon>Agaricomycotina</taxon>
        <taxon>Tremellomycetes</taxon>
        <taxon>Tremellales</taxon>
        <taxon>Tremellaceae</taxon>
        <taxon>Tremella</taxon>
    </lineage>
</organism>
<protein>
    <submittedName>
        <fullName evidence="2">Uncharacterized protein</fullName>
    </submittedName>
</protein>
<feature type="region of interest" description="Disordered" evidence="1">
    <location>
        <begin position="1"/>
        <end position="105"/>
    </location>
</feature>
<name>A0A4Q1BMA4_TREME</name>
<feature type="compositionally biased region" description="Polar residues" evidence="1">
    <location>
        <begin position="126"/>
        <end position="142"/>
    </location>
</feature>
<evidence type="ECO:0000256" key="1">
    <source>
        <dbReference type="SAM" id="MobiDB-lite"/>
    </source>
</evidence>
<feature type="compositionally biased region" description="Basic and acidic residues" evidence="1">
    <location>
        <begin position="158"/>
        <end position="171"/>
    </location>
</feature>
<comment type="caution">
    <text evidence="2">The sequence shown here is derived from an EMBL/GenBank/DDBJ whole genome shotgun (WGS) entry which is preliminary data.</text>
</comment>
<feature type="compositionally biased region" description="Acidic residues" evidence="1">
    <location>
        <begin position="64"/>
        <end position="79"/>
    </location>
</feature>
<feature type="compositionally biased region" description="Polar residues" evidence="1">
    <location>
        <begin position="94"/>
        <end position="105"/>
    </location>
</feature>
<dbReference type="EMBL" id="SDIL01000039">
    <property type="protein sequence ID" value="RXK38936.1"/>
    <property type="molecule type" value="Genomic_DNA"/>
</dbReference>
<dbReference type="VEuPathDB" id="FungiDB:TREMEDRAFT_61441"/>
<keyword evidence="3" id="KW-1185">Reference proteome</keyword>
<reference evidence="2 3" key="1">
    <citation type="submission" date="2016-06" db="EMBL/GenBank/DDBJ databases">
        <title>Evolution of pathogenesis and genome organization in the Tremellales.</title>
        <authorList>
            <person name="Cuomo C."/>
            <person name="Litvintseva A."/>
            <person name="Heitman J."/>
            <person name="Chen Y."/>
            <person name="Sun S."/>
            <person name="Springer D."/>
            <person name="Dromer F."/>
            <person name="Young S."/>
            <person name="Zeng Q."/>
            <person name="Chapman S."/>
            <person name="Gujja S."/>
            <person name="Saif S."/>
            <person name="Birren B."/>
        </authorList>
    </citation>
    <scope>NUCLEOTIDE SEQUENCE [LARGE SCALE GENOMIC DNA]</scope>
    <source>
        <strain evidence="2 3">ATCC 28783</strain>
    </source>
</reference>
<feature type="region of interest" description="Disordered" evidence="1">
    <location>
        <begin position="118"/>
        <end position="171"/>
    </location>
</feature>
<dbReference type="AlphaFoldDB" id="A0A4Q1BMA4"/>
<dbReference type="Proteomes" id="UP000289152">
    <property type="component" value="Unassembled WGS sequence"/>
</dbReference>
<proteinExistence type="predicted"/>
<accession>A0A4Q1BMA4</accession>
<gene>
    <name evidence="2" type="ORF">M231_03781</name>
</gene>
<dbReference type="InParanoid" id="A0A4Q1BMA4"/>